<name>A0A8S5NAM6_9CAUD</name>
<sequence length="107" mass="11981">MAKFYGAIGYITTEETKPGVWEEKITERKYAGELLQNRNLVQSADQLNDNINIANEISIVADPYANGNVYAMRYVVFMGAKWKITSVRVAYPRLILTIGGVYNASQA</sequence>
<dbReference type="Pfam" id="PF23911">
    <property type="entry name" value="DUF7253"/>
    <property type="match status" value="1"/>
</dbReference>
<evidence type="ECO:0000259" key="1">
    <source>
        <dbReference type="Pfam" id="PF23911"/>
    </source>
</evidence>
<proteinExistence type="predicted"/>
<protein>
    <recommendedName>
        <fullName evidence="1">DUF7253 domain-containing protein</fullName>
    </recommendedName>
</protein>
<evidence type="ECO:0000313" key="2">
    <source>
        <dbReference type="EMBL" id="DAD91705.1"/>
    </source>
</evidence>
<accession>A0A8S5NAM6</accession>
<reference evidence="2" key="1">
    <citation type="journal article" date="2021" name="Proc. Natl. Acad. Sci. U.S.A.">
        <title>A Catalog of Tens of Thousands of Viruses from Human Metagenomes Reveals Hidden Associations with Chronic Diseases.</title>
        <authorList>
            <person name="Tisza M.J."/>
            <person name="Buck C.B."/>
        </authorList>
    </citation>
    <scope>NUCLEOTIDE SEQUENCE</scope>
    <source>
        <strain evidence="2">Ct6tD39</strain>
    </source>
</reference>
<dbReference type="InterPro" id="IPR055677">
    <property type="entry name" value="DUF7253"/>
</dbReference>
<feature type="domain" description="DUF7253" evidence="1">
    <location>
        <begin position="1"/>
        <end position="105"/>
    </location>
</feature>
<organism evidence="2">
    <name type="scientific">Siphoviridae sp. ct6tD39</name>
    <dbReference type="NCBI Taxonomy" id="2826301"/>
    <lineage>
        <taxon>Viruses</taxon>
        <taxon>Duplodnaviria</taxon>
        <taxon>Heunggongvirae</taxon>
        <taxon>Uroviricota</taxon>
        <taxon>Caudoviricetes</taxon>
    </lineage>
</organism>
<dbReference type="EMBL" id="BK015119">
    <property type="protein sequence ID" value="DAD91705.1"/>
    <property type="molecule type" value="Genomic_DNA"/>
</dbReference>